<feature type="non-terminal residue" evidence="3">
    <location>
        <position position="170"/>
    </location>
</feature>
<dbReference type="STRING" id="930992.A0A0D0A647"/>
<reference evidence="3 4" key="1">
    <citation type="submission" date="2014-04" db="EMBL/GenBank/DDBJ databases">
        <authorList>
            <consortium name="DOE Joint Genome Institute"/>
            <person name="Kuo A."/>
            <person name="Ruytinx J."/>
            <person name="Rineau F."/>
            <person name="Colpaert J."/>
            <person name="Kohler A."/>
            <person name="Nagy L.G."/>
            <person name="Floudas D."/>
            <person name="Copeland A."/>
            <person name="Barry K.W."/>
            <person name="Cichocki N."/>
            <person name="Veneault-Fourrey C."/>
            <person name="LaButti K."/>
            <person name="Lindquist E.A."/>
            <person name="Lipzen A."/>
            <person name="Lundell T."/>
            <person name="Morin E."/>
            <person name="Murat C."/>
            <person name="Sun H."/>
            <person name="Tunlid A."/>
            <person name="Henrissat B."/>
            <person name="Grigoriev I.V."/>
            <person name="Hibbett D.S."/>
            <person name="Martin F."/>
            <person name="Nordberg H.P."/>
            <person name="Cantor M.N."/>
            <person name="Hua S.X."/>
        </authorList>
    </citation>
    <scope>NUCLEOTIDE SEQUENCE [LARGE SCALE GENOMIC DNA]</scope>
    <source>
        <strain evidence="3 4">UH-Slu-Lm8-n1</strain>
    </source>
</reference>
<feature type="non-terminal residue" evidence="3">
    <location>
        <position position="1"/>
    </location>
</feature>
<dbReference type="Pfam" id="PF12776">
    <property type="entry name" value="Myb_DNA-bind_3"/>
    <property type="match status" value="1"/>
</dbReference>
<feature type="compositionally biased region" description="Polar residues" evidence="1">
    <location>
        <begin position="1"/>
        <end position="15"/>
    </location>
</feature>
<reference evidence="4" key="2">
    <citation type="submission" date="2015-01" db="EMBL/GenBank/DDBJ databases">
        <title>Evolutionary Origins and Diversification of the Mycorrhizal Mutualists.</title>
        <authorList>
            <consortium name="DOE Joint Genome Institute"/>
            <consortium name="Mycorrhizal Genomics Consortium"/>
            <person name="Kohler A."/>
            <person name="Kuo A."/>
            <person name="Nagy L.G."/>
            <person name="Floudas D."/>
            <person name="Copeland A."/>
            <person name="Barry K.W."/>
            <person name="Cichocki N."/>
            <person name="Veneault-Fourrey C."/>
            <person name="LaButti K."/>
            <person name="Lindquist E.A."/>
            <person name="Lipzen A."/>
            <person name="Lundell T."/>
            <person name="Morin E."/>
            <person name="Murat C."/>
            <person name="Riley R."/>
            <person name="Ohm R."/>
            <person name="Sun H."/>
            <person name="Tunlid A."/>
            <person name="Henrissat B."/>
            <person name="Grigoriev I.V."/>
            <person name="Hibbett D.S."/>
            <person name="Martin F."/>
        </authorList>
    </citation>
    <scope>NUCLEOTIDE SEQUENCE [LARGE SCALE GENOMIC DNA]</scope>
    <source>
        <strain evidence="4">UH-Slu-Lm8-n1</strain>
    </source>
</reference>
<evidence type="ECO:0000256" key="1">
    <source>
        <dbReference type="SAM" id="MobiDB-lite"/>
    </source>
</evidence>
<sequence length="170" mass="18765">MPSRTSSHSDASTHSLRSRGAVNPIELPKKKKRKPAAVWTSNEEAVFVNFLLSEFSASGDGNPKESTLNTAASQLKEIFPNASGAEKTADACKNKWQSLKSAYNAVVDIKNTSGFTWSDEYGAGVVNKRDDVWDRYVKRRPAAKPFKMKGFEHFSAIEQMMPKIAKGSHV</sequence>
<gene>
    <name evidence="3" type="ORF">CY34DRAFT_93421</name>
</gene>
<protein>
    <recommendedName>
        <fullName evidence="2">Myb/SANT-like domain-containing protein</fullName>
    </recommendedName>
</protein>
<feature type="domain" description="Myb/SANT-like" evidence="2">
    <location>
        <begin position="39"/>
        <end position="136"/>
    </location>
</feature>
<dbReference type="InterPro" id="IPR024752">
    <property type="entry name" value="Myb/SANT-like_dom"/>
</dbReference>
<dbReference type="AlphaFoldDB" id="A0A0D0A647"/>
<evidence type="ECO:0000313" key="4">
    <source>
        <dbReference type="Proteomes" id="UP000054485"/>
    </source>
</evidence>
<dbReference type="PANTHER" id="PTHR46929">
    <property type="entry name" value="EXPRESSED PROTEIN"/>
    <property type="match status" value="1"/>
</dbReference>
<dbReference type="HOGENOM" id="CLU_082499_2_1_1"/>
<evidence type="ECO:0000259" key="2">
    <source>
        <dbReference type="Pfam" id="PF12776"/>
    </source>
</evidence>
<proteinExistence type="predicted"/>
<dbReference type="PANTHER" id="PTHR46929:SF3">
    <property type="entry name" value="MYB_SANT-LIKE DOMAIN-CONTAINING PROTEIN"/>
    <property type="match status" value="1"/>
</dbReference>
<dbReference type="InParanoid" id="A0A0D0A647"/>
<feature type="region of interest" description="Disordered" evidence="1">
    <location>
        <begin position="1"/>
        <end position="38"/>
    </location>
</feature>
<organism evidence="3 4">
    <name type="scientific">Suillus luteus UH-Slu-Lm8-n1</name>
    <dbReference type="NCBI Taxonomy" id="930992"/>
    <lineage>
        <taxon>Eukaryota</taxon>
        <taxon>Fungi</taxon>
        <taxon>Dikarya</taxon>
        <taxon>Basidiomycota</taxon>
        <taxon>Agaricomycotina</taxon>
        <taxon>Agaricomycetes</taxon>
        <taxon>Agaricomycetidae</taxon>
        <taxon>Boletales</taxon>
        <taxon>Suillineae</taxon>
        <taxon>Suillaceae</taxon>
        <taxon>Suillus</taxon>
    </lineage>
</organism>
<keyword evidence="4" id="KW-1185">Reference proteome</keyword>
<dbReference type="Proteomes" id="UP000054485">
    <property type="component" value="Unassembled WGS sequence"/>
</dbReference>
<accession>A0A0D0A647</accession>
<dbReference type="OrthoDB" id="2686136at2759"/>
<name>A0A0D0A647_9AGAM</name>
<evidence type="ECO:0000313" key="3">
    <source>
        <dbReference type="EMBL" id="KIK37046.1"/>
    </source>
</evidence>
<dbReference type="EMBL" id="KN835479">
    <property type="protein sequence ID" value="KIK37046.1"/>
    <property type="molecule type" value="Genomic_DNA"/>
</dbReference>